<dbReference type="SUPFAM" id="SSF55136">
    <property type="entry name" value="Probable bacterial effector-binding domain"/>
    <property type="match status" value="1"/>
</dbReference>
<evidence type="ECO:0000313" key="3">
    <source>
        <dbReference type="EMBL" id="CAK8694214.1"/>
    </source>
</evidence>
<evidence type="ECO:0008006" key="5">
    <source>
        <dbReference type="Google" id="ProtNLM"/>
    </source>
</evidence>
<keyword evidence="4" id="KW-1185">Reference proteome</keyword>
<feature type="region of interest" description="Disordered" evidence="2">
    <location>
        <begin position="1"/>
        <end position="26"/>
    </location>
</feature>
<proteinExistence type="inferred from homology"/>
<evidence type="ECO:0000256" key="1">
    <source>
        <dbReference type="ARBA" id="ARBA00009817"/>
    </source>
</evidence>
<feature type="region of interest" description="Disordered" evidence="2">
    <location>
        <begin position="188"/>
        <end position="209"/>
    </location>
</feature>
<dbReference type="InterPro" id="IPR011256">
    <property type="entry name" value="Reg_factor_effector_dom_sf"/>
</dbReference>
<dbReference type="PANTHER" id="PTHR11220">
    <property type="entry name" value="HEME-BINDING PROTEIN-RELATED"/>
    <property type="match status" value="1"/>
</dbReference>
<protein>
    <recommendedName>
        <fullName evidence="5">Heme-binding protein 2</fullName>
    </recommendedName>
</protein>
<dbReference type="PANTHER" id="PTHR11220:SF72">
    <property type="entry name" value="HEME-BINDING PROTEIN 2-LIKE ISOFORM X2"/>
    <property type="match status" value="1"/>
</dbReference>
<organism evidence="3 4">
    <name type="scientific">Clavelina lepadiformis</name>
    <name type="common">Light-bulb sea squirt</name>
    <name type="synonym">Ascidia lepadiformis</name>
    <dbReference type="NCBI Taxonomy" id="159417"/>
    <lineage>
        <taxon>Eukaryota</taxon>
        <taxon>Metazoa</taxon>
        <taxon>Chordata</taxon>
        <taxon>Tunicata</taxon>
        <taxon>Ascidiacea</taxon>
        <taxon>Aplousobranchia</taxon>
        <taxon>Clavelinidae</taxon>
        <taxon>Clavelina</taxon>
    </lineage>
</organism>
<comment type="caution">
    <text evidence="3">The sequence shown here is derived from an EMBL/GenBank/DDBJ whole genome shotgun (WGS) entry which is preliminary data.</text>
</comment>
<name>A0ABP0GU60_CLALP</name>
<evidence type="ECO:0000256" key="2">
    <source>
        <dbReference type="SAM" id="MobiDB-lite"/>
    </source>
</evidence>
<dbReference type="Proteomes" id="UP001642483">
    <property type="component" value="Unassembled WGS sequence"/>
</dbReference>
<evidence type="ECO:0000313" key="4">
    <source>
        <dbReference type="Proteomes" id="UP001642483"/>
    </source>
</evidence>
<dbReference type="EMBL" id="CAWYQH010000141">
    <property type="protein sequence ID" value="CAK8694214.1"/>
    <property type="molecule type" value="Genomic_DNA"/>
</dbReference>
<comment type="similarity">
    <text evidence="1">Belongs to the HEBP family.</text>
</comment>
<gene>
    <name evidence="3" type="ORF">CVLEPA_LOCUS27603</name>
</gene>
<sequence length="209" mass="24232">MNEEKYNGYETPQWELTGTQPEDGSYEVRRYPAAHWTSTEEQRPSVDAPSSNSFWRLFNYIRGDNSTKEKIDMTVPVIQQVSGQSCPFSDTTYKMMFYVPPKHQSSPPDPSNPDVKTEKMEETTAYVRTFSGRPKGRDFQKEAGNLYDSLKKNSVDVSNIDMNIFYAVTYDSPFRLFFRRNEVWLLPKKKEGEETKQAAQGNEMEQQAE</sequence>
<accession>A0ABP0GU60</accession>
<reference evidence="3 4" key="1">
    <citation type="submission" date="2024-02" db="EMBL/GenBank/DDBJ databases">
        <authorList>
            <person name="Daric V."/>
            <person name="Darras S."/>
        </authorList>
    </citation>
    <scope>NUCLEOTIDE SEQUENCE [LARGE SCALE GENOMIC DNA]</scope>
</reference>
<dbReference type="InterPro" id="IPR006917">
    <property type="entry name" value="SOUL_heme-bd"/>
</dbReference>
<dbReference type="Pfam" id="PF04832">
    <property type="entry name" value="SOUL"/>
    <property type="match status" value="1"/>
</dbReference>
<feature type="compositionally biased region" description="Polar residues" evidence="2">
    <location>
        <begin position="197"/>
        <end position="209"/>
    </location>
</feature>
<dbReference type="Gene3D" id="3.20.80.10">
    <property type="entry name" value="Regulatory factor, effector binding domain"/>
    <property type="match status" value="1"/>
</dbReference>